<evidence type="ECO:0000256" key="1">
    <source>
        <dbReference type="ARBA" id="ARBA00022574"/>
    </source>
</evidence>
<dbReference type="SUPFAM" id="SSF50978">
    <property type="entry name" value="WD40 repeat-like"/>
    <property type="match status" value="1"/>
</dbReference>
<evidence type="ECO:0000313" key="5">
    <source>
        <dbReference type="Proteomes" id="UP001434883"/>
    </source>
</evidence>
<dbReference type="InterPro" id="IPR033010">
    <property type="entry name" value="Cdc20/Fizzy"/>
</dbReference>
<keyword evidence="2" id="KW-0677">Repeat</keyword>
<dbReference type="Proteomes" id="UP001434883">
    <property type="component" value="Unassembled WGS sequence"/>
</dbReference>
<dbReference type="Pfam" id="PF00400">
    <property type="entry name" value="WD40"/>
    <property type="match status" value="1"/>
</dbReference>
<protein>
    <submittedName>
        <fullName evidence="4">Uncharacterized protein</fullName>
    </submittedName>
</protein>
<feature type="repeat" description="WD" evidence="3">
    <location>
        <begin position="1"/>
        <end position="26"/>
    </location>
</feature>
<evidence type="ECO:0000256" key="3">
    <source>
        <dbReference type="PROSITE-ProRule" id="PRU00221"/>
    </source>
</evidence>
<evidence type="ECO:0000313" key="4">
    <source>
        <dbReference type="EMBL" id="MEQ2214356.1"/>
    </source>
</evidence>
<dbReference type="PROSITE" id="PS50294">
    <property type="entry name" value="WD_REPEATS_REGION"/>
    <property type="match status" value="1"/>
</dbReference>
<proteinExistence type="predicted"/>
<sequence length="62" mass="6911">EVCGLKWSPDGRYLASGGNDNLVCLWPRVQEGSSNRDGQLIRCLNEHQGAVKLHTLFTDEIL</sequence>
<dbReference type="Gene3D" id="2.130.10.10">
    <property type="entry name" value="YVTN repeat-like/Quinoprotein amine dehydrogenase"/>
    <property type="match status" value="1"/>
</dbReference>
<dbReference type="EMBL" id="JAHRIN010067345">
    <property type="protein sequence ID" value="MEQ2214356.1"/>
    <property type="molecule type" value="Genomic_DNA"/>
</dbReference>
<reference evidence="4 5" key="1">
    <citation type="submission" date="2021-06" db="EMBL/GenBank/DDBJ databases">
        <authorList>
            <person name="Palmer J.M."/>
        </authorList>
    </citation>
    <scope>NUCLEOTIDE SEQUENCE [LARGE SCALE GENOMIC DNA]</scope>
    <source>
        <strain evidence="4 5">XC_2019</strain>
        <tissue evidence="4">Muscle</tissue>
    </source>
</reference>
<dbReference type="PROSITE" id="PS50082">
    <property type="entry name" value="WD_REPEATS_2"/>
    <property type="match status" value="1"/>
</dbReference>
<accession>A0ABV0S370</accession>
<keyword evidence="1 3" id="KW-0853">WD repeat</keyword>
<name>A0ABV0S370_9TELE</name>
<feature type="non-terminal residue" evidence="4">
    <location>
        <position position="1"/>
    </location>
</feature>
<gene>
    <name evidence="4" type="ORF">XENOCAPTIV_002643</name>
</gene>
<keyword evidence="5" id="KW-1185">Reference proteome</keyword>
<dbReference type="PANTHER" id="PTHR19918">
    <property type="entry name" value="CELL DIVISION CYCLE 20 CDC20 FIZZY -RELATED"/>
    <property type="match status" value="1"/>
</dbReference>
<dbReference type="InterPro" id="IPR036322">
    <property type="entry name" value="WD40_repeat_dom_sf"/>
</dbReference>
<dbReference type="PANTHER" id="PTHR19918:SF3">
    <property type="entry name" value="CELL DIVISION CYCLE PROTEIN 20 HOMOLOG"/>
    <property type="match status" value="1"/>
</dbReference>
<dbReference type="InterPro" id="IPR015943">
    <property type="entry name" value="WD40/YVTN_repeat-like_dom_sf"/>
</dbReference>
<dbReference type="InterPro" id="IPR001680">
    <property type="entry name" value="WD40_rpt"/>
</dbReference>
<evidence type="ECO:0000256" key="2">
    <source>
        <dbReference type="ARBA" id="ARBA00022737"/>
    </source>
</evidence>
<comment type="caution">
    <text evidence="4">The sequence shown here is derived from an EMBL/GenBank/DDBJ whole genome shotgun (WGS) entry which is preliminary data.</text>
</comment>
<organism evidence="4 5">
    <name type="scientific">Xenoophorus captivus</name>
    <dbReference type="NCBI Taxonomy" id="1517983"/>
    <lineage>
        <taxon>Eukaryota</taxon>
        <taxon>Metazoa</taxon>
        <taxon>Chordata</taxon>
        <taxon>Craniata</taxon>
        <taxon>Vertebrata</taxon>
        <taxon>Euteleostomi</taxon>
        <taxon>Actinopterygii</taxon>
        <taxon>Neopterygii</taxon>
        <taxon>Teleostei</taxon>
        <taxon>Neoteleostei</taxon>
        <taxon>Acanthomorphata</taxon>
        <taxon>Ovalentaria</taxon>
        <taxon>Atherinomorphae</taxon>
        <taxon>Cyprinodontiformes</taxon>
        <taxon>Goodeidae</taxon>
        <taxon>Xenoophorus</taxon>
    </lineage>
</organism>